<accession>A0A0B7BX38</accession>
<dbReference type="EMBL" id="HACG01049900">
    <property type="protein sequence ID" value="CEK96765.1"/>
    <property type="molecule type" value="Transcribed_RNA"/>
</dbReference>
<organism evidence="1">
    <name type="scientific">Arion vulgaris</name>
    <dbReference type="NCBI Taxonomy" id="1028688"/>
    <lineage>
        <taxon>Eukaryota</taxon>
        <taxon>Metazoa</taxon>
        <taxon>Spiralia</taxon>
        <taxon>Lophotrochozoa</taxon>
        <taxon>Mollusca</taxon>
        <taxon>Gastropoda</taxon>
        <taxon>Heterobranchia</taxon>
        <taxon>Euthyneura</taxon>
        <taxon>Panpulmonata</taxon>
        <taxon>Eupulmonata</taxon>
        <taxon>Stylommatophora</taxon>
        <taxon>Helicina</taxon>
        <taxon>Arionoidea</taxon>
        <taxon>Arionidae</taxon>
        <taxon>Arion</taxon>
    </lineage>
</organism>
<evidence type="ECO:0000313" key="1">
    <source>
        <dbReference type="EMBL" id="CEK96765.1"/>
    </source>
</evidence>
<dbReference type="AlphaFoldDB" id="A0A0B7BX38"/>
<gene>
    <name evidence="1" type="primary">ORF213381</name>
</gene>
<protein>
    <submittedName>
        <fullName evidence="1">Uncharacterized protein</fullName>
    </submittedName>
</protein>
<sequence>MKLCVYYQTDHTNRKKSYPSELSLGIEAIYPRKRRWSPSGRKASNLNHLIEEKQVIQIIQWKCPCGI</sequence>
<name>A0A0B7BX38_9EUPU</name>
<feature type="non-terminal residue" evidence="1">
    <location>
        <position position="67"/>
    </location>
</feature>
<proteinExistence type="predicted"/>
<reference evidence="1" key="1">
    <citation type="submission" date="2014-12" db="EMBL/GenBank/DDBJ databases">
        <title>Insight into the proteome of Arion vulgaris.</title>
        <authorList>
            <person name="Aradska J."/>
            <person name="Bulat T."/>
            <person name="Smidak R."/>
            <person name="Sarate P."/>
            <person name="Gangsoo J."/>
            <person name="Sialana F."/>
            <person name="Bilban M."/>
            <person name="Lubec G."/>
        </authorList>
    </citation>
    <scope>NUCLEOTIDE SEQUENCE</scope>
    <source>
        <tissue evidence="1">Skin</tissue>
    </source>
</reference>